<organism evidence="2 3">
    <name type="scientific">Anaerotignum neopropionicum</name>
    <dbReference type="NCBI Taxonomy" id="36847"/>
    <lineage>
        <taxon>Bacteria</taxon>
        <taxon>Bacillati</taxon>
        <taxon>Bacillota</taxon>
        <taxon>Clostridia</taxon>
        <taxon>Lachnospirales</taxon>
        <taxon>Anaerotignaceae</taxon>
        <taxon>Anaerotignum</taxon>
    </lineage>
</organism>
<keyword evidence="3" id="KW-1185">Reference proteome</keyword>
<dbReference type="GO" id="GO:0006355">
    <property type="term" value="P:regulation of DNA-templated transcription"/>
    <property type="evidence" value="ECO:0007669"/>
    <property type="project" value="InterPro"/>
</dbReference>
<feature type="domain" description="Orange" evidence="1">
    <location>
        <begin position="1"/>
        <end position="30"/>
    </location>
</feature>
<dbReference type="AlphaFoldDB" id="A0A136WD38"/>
<dbReference type="GO" id="GO:0003677">
    <property type="term" value="F:DNA binding"/>
    <property type="evidence" value="ECO:0007669"/>
    <property type="project" value="InterPro"/>
</dbReference>
<evidence type="ECO:0000259" key="1">
    <source>
        <dbReference type="PROSITE" id="PS51054"/>
    </source>
</evidence>
<dbReference type="Proteomes" id="UP000070539">
    <property type="component" value="Unassembled WGS sequence"/>
</dbReference>
<dbReference type="PROSITE" id="PS51054">
    <property type="entry name" value="ORANGE"/>
    <property type="match status" value="1"/>
</dbReference>
<dbReference type="InterPro" id="IPR003650">
    <property type="entry name" value="Orange_dom"/>
</dbReference>
<evidence type="ECO:0000313" key="2">
    <source>
        <dbReference type="EMBL" id="KXL52249.1"/>
    </source>
</evidence>
<reference evidence="2 3" key="1">
    <citation type="submission" date="2016-01" db="EMBL/GenBank/DDBJ databases">
        <title>Genome sequence of Clostridium neopropionicum X4, DSM-3847.</title>
        <authorList>
            <person name="Poehlein A."/>
            <person name="Beck M.H."/>
            <person name="Bengelsdorf F.R."/>
            <person name="Daniel R."/>
            <person name="Duerre P."/>
        </authorList>
    </citation>
    <scope>NUCLEOTIDE SEQUENCE [LARGE SCALE GENOMIC DNA]</scope>
    <source>
        <strain evidence="2 3">DSM-3847</strain>
    </source>
</reference>
<sequence>MQEVVKFLSENPVQFLQPLSATARRNVTHLCFVLKKKESCGLGQIIKKKSMQKCNIILMLRSIF</sequence>
<accession>A0A136WD38</accession>
<name>A0A136WD38_9FIRM</name>
<protein>
    <recommendedName>
        <fullName evidence="1">Orange domain-containing protein</fullName>
    </recommendedName>
</protein>
<dbReference type="EMBL" id="LRVM01000009">
    <property type="protein sequence ID" value="KXL52249.1"/>
    <property type="molecule type" value="Genomic_DNA"/>
</dbReference>
<evidence type="ECO:0000313" key="3">
    <source>
        <dbReference type="Proteomes" id="UP000070539"/>
    </source>
</evidence>
<proteinExistence type="predicted"/>
<comment type="caution">
    <text evidence="2">The sequence shown here is derived from an EMBL/GenBank/DDBJ whole genome shotgun (WGS) entry which is preliminary data.</text>
</comment>
<gene>
    <name evidence="2" type="ORF">CLNEO_24140</name>
</gene>